<dbReference type="GO" id="GO:0005783">
    <property type="term" value="C:endoplasmic reticulum"/>
    <property type="evidence" value="ECO:0007669"/>
    <property type="project" value="TreeGrafter"/>
</dbReference>
<reference evidence="4" key="1">
    <citation type="journal article" date="2016" name="Nat. Commun.">
        <title>The Gonium pectorale genome demonstrates co-option of cell cycle regulation during the evolution of multicellularity.</title>
        <authorList>
            <person name="Hanschen E.R."/>
            <person name="Marriage T.N."/>
            <person name="Ferris P.J."/>
            <person name="Hamaji T."/>
            <person name="Toyoda A."/>
            <person name="Fujiyama A."/>
            <person name="Neme R."/>
            <person name="Noguchi H."/>
            <person name="Minakuchi Y."/>
            <person name="Suzuki M."/>
            <person name="Kawai-Toyooka H."/>
            <person name="Smith D.R."/>
            <person name="Sparks H."/>
            <person name="Anderson J."/>
            <person name="Bakaric R."/>
            <person name="Luria V."/>
            <person name="Karger A."/>
            <person name="Kirschner M.W."/>
            <person name="Durand P.M."/>
            <person name="Michod R.E."/>
            <person name="Nozaki H."/>
            <person name="Olson B.J."/>
        </authorList>
    </citation>
    <scope>NUCLEOTIDE SEQUENCE [LARGE SCALE GENOMIC DNA]</scope>
    <source>
        <strain evidence="4">NIES-2863</strain>
    </source>
</reference>
<dbReference type="EMBL" id="LSYV01000003">
    <property type="protein sequence ID" value="KXZ55958.1"/>
    <property type="molecule type" value="Genomic_DNA"/>
</dbReference>
<evidence type="ECO:0000259" key="2">
    <source>
        <dbReference type="PROSITE" id="PS51352"/>
    </source>
</evidence>
<comment type="caution">
    <text evidence="3">The sequence shown here is derived from an EMBL/GenBank/DDBJ whole genome shotgun (WGS) entry which is preliminary data.</text>
</comment>
<dbReference type="GO" id="GO:0006457">
    <property type="term" value="P:protein folding"/>
    <property type="evidence" value="ECO:0007669"/>
    <property type="project" value="TreeGrafter"/>
</dbReference>
<dbReference type="InterPro" id="IPR013766">
    <property type="entry name" value="Thioredoxin_domain"/>
</dbReference>
<evidence type="ECO:0000313" key="4">
    <source>
        <dbReference type="Proteomes" id="UP000075714"/>
    </source>
</evidence>
<dbReference type="Proteomes" id="UP000075714">
    <property type="component" value="Unassembled WGS sequence"/>
</dbReference>
<dbReference type="PANTHER" id="PTHR45672:SF11">
    <property type="entry name" value="PROTEIN DISULFIDE-ISOMERASE C17H9.14C"/>
    <property type="match status" value="1"/>
</dbReference>
<dbReference type="STRING" id="33097.A0A150H296"/>
<dbReference type="InterPro" id="IPR036249">
    <property type="entry name" value="Thioredoxin-like_sf"/>
</dbReference>
<sequence length="315" mass="33250">MPARGLWVGSEYVRLATVSDAKQLYLRQCDRGNSQNTLLLLYAPWCPHCRDMEDELERLAEGLSHVPNVRIMAVNGDSTEGRVFSREVLGVAYYPSIVSFPAHSRTFFKYKGRARDAEALLRFFNMTCCAREDTMWSLRPAGTRAGVALPGAGQSEVVAELDTSMGRMSSLLVRALGTRMVLTLGLAKAPGAAAASSQVVAAAPVTVPTPPVPASAAPAVVAAAAVVPAAAVASPVIPALQADPVSIAASSEPTSRSATQAEAAATVAQAGNVTPRELTAEERLKLTRLTDDELIALVNSDPDLDKVLSRLLGDQ</sequence>
<name>A0A150H296_GONPE</name>
<dbReference type="Pfam" id="PF00085">
    <property type="entry name" value="Thioredoxin"/>
    <property type="match status" value="1"/>
</dbReference>
<evidence type="ECO:0000256" key="1">
    <source>
        <dbReference type="ARBA" id="ARBA00006347"/>
    </source>
</evidence>
<dbReference type="AlphaFoldDB" id="A0A150H296"/>
<protein>
    <submittedName>
        <fullName evidence="3">EYE2 protein</fullName>
    </submittedName>
</protein>
<keyword evidence="4" id="KW-1185">Reference proteome</keyword>
<accession>A0A150H296</accession>
<dbReference type="InterPro" id="IPR051063">
    <property type="entry name" value="PDI"/>
</dbReference>
<proteinExistence type="inferred from homology"/>
<gene>
    <name evidence="3" type="ORF">GPECTOR_2g1509</name>
</gene>
<dbReference type="SUPFAM" id="SSF52833">
    <property type="entry name" value="Thioredoxin-like"/>
    <property type="match status" value="1"/>
</dbReference>
<dbReference type="OrthoDB" id="74910at2759"/>
<dbReference type="PROSITE" id="PS51352">
    <property type="entry name" value="THIOREDOXIN_2"/>
    <property type="match status" value="1"/>
</dbReference>
<dbReference type="Gene3D" id="3.40.30.10">
    <property type="entry name" value="Glutaredoxin"/>
    <property type="match status" value="1"/>
</dbReference>
<dbReference type="PANTHER" id="PTHR45672">
    <property type="entry name" value="PROTEIN DISULFIDE-ISOMERASE C17H9.14C-RELATED"/>
    <property type="match status" value="1"/>
</dbReference>
<feature type="domain" description="Thioredoxin" evidence="2">
    <location>
        <begin position="1"/>
        <end position="129"/>
    </location>
</feature>
<dbReference type="PROSITE" id="PS00194">
    <property type="entry name" value="THIOREDOXIN_1"/>
    <property type="match status" value="1"/>
</dbReference>
<comment type="similarity">
    <text evidence="1">Belongs to the protein disulfide isomerase family.</text>
</comment>
<organism evidence="3 4">
    <name type="scientific">Gonium pectorale</name>
    <name type="common">Green alga</name>
    <dbReference type="NCBI Taxonomy" id="33097"/>
    <lineage>
        <taxon>Eukaryota</taxon>
        <taxon>Viridiplantae</taxon>
        <taxon>Chlorophyta</taxon>
        <taxon>core chlorophytes</taxon>
        <taxon>Chlorophyceae</taxon>
        <taxon>CS clade</taxon>
        <taxon>Chlamydomonadales</taxon>
        <taxon>Volvocaceae</taxon>
        <taxon>Gonium</taxon>
    </lineage>
</organism>
<dbReference type="InterPro" id="IPR017937">
    <property type="entry name" value="Thioredoxin_CS"/>
</dbReference>
<evidence type="ECO:0000313" key="3">
    <source>
        <dbReference type="EMBL" id="KXZ55958.1"/>
    </source>
</evidence>
<dbReference type="GO" id="GO:0003756">
    <property type="term" value="F:protein disulfide isomerase activity"/>
    <property type="evidence" value="ECO:0007669"/>
    <property type="project" value="TreeGrafter"/>
</dbReference>